<dbReference type="InterPro" id="IPR032350">
    <property type="entry name" value="Nbr1_FW"/>
</dbReference>
<dbReference type="GO" id="GO:0031410">
    <property type="term" value="C:cytoplasmic vesicle"/>
    <property type="evidence" value="ECO:0007669"/>
    <property type="project" value="UniProtKB-KW"/>
</dbReference>
<dbReference type="SUPFAM" id="SSF46934">
    <property type="entry name" value="UBA-like"/>
    <property type="match status" value="1"/>
</dbReference>
<evidence type="ECO:0000256" key="2">
    <source>
        <dbReference type="ARBA" id="ARBA00011726"/>
    </source>
</evidence>
<feature type="compositionally biased region" description="Polar residues" evidence="8">
    <location>
        <begin position="101"/>
        <end position="111"/>
    </location>
</feature>
<evidence type="ECO:0000259" key="10">
    <source>
        <dbReference type="PROSITE" id="PS50135"/>
    </source>
</evidence>
<name>A0A1S3AY04_CUCME</name>
<dbReference type="EnsemblPlants" id="MELO3C002297.2.1">
    <property type="protein sequence ID" value="MELO3C002297.2.1"/>
    <property type="gene ID" value="MELO3C002297.2"/>
</dbReference>
<dbReference type="PROSITE" id="PS51745">
    <property type="entry name" value="PB1"/>
    <property type="match status" value="1"/>
</dbReference>
<organism evidence="13 14">
    <name type="scientific">Cucumis melo</name>
    <name type="common">Muskmelon</name>
    <dbReference type="NCBI Taxonomy" id="3656"/>
    <lineage>
        <taxon>Eukaryota</taxon>
        <taxon>Viridiplantae</taxon>
        <taxon>Streptophyta</taxon>
        <taxon>Embryophyta</taxon>
        <taxon>Tracheophyta</taxon>
        <taxon>Spermatophyta</taxon>
        <taxon>Magnoliopsida</taxon>
        <taxon>eudicotyledons</taxon>
        <taxon>Gunneridae</taxon>
        <taxon>Pentapetalae</taxon>
        <taxon>rosids</taxon>
        <taxon>fabids</taxon>
        <taxon>Cucurbitales</taxon>
        <taxon>Cucurbitaceae</taxon>
        <taxon>Benincaseae</taxon>
        <taxon>Cucumis</taxon>
    </lineage>
</organism>
<comment type="subunit">
    <text evidence="2">Homodimers and heterodimers.</text>
</comment>
<keyword evidence="5" id="KW-0862">Zinc</keyword>
<feature type="compositionally biased region" description="Basic and acidic residues" evidence="8">
    <location>
        <begin position="198"/>
        <end position="209"/>
    </location>
</feature>
<feature type="region of interest" description="Disordered" evidence="8">
    <location>
        <begin position="91"/>
        <end position="111"/>
    </location>
</feature>
<dbReference type="Gramene" id="MELO3C002297.2.1">
    <property type="protein sequence ID" value="MELO3C002297.2.1"/>
    <property type="gene ID" value="MELO3C002297.2"/>
</dbReference>
<dbReference type="Pfam" id="PF00564">
    <property type="entry name" value="PB1"/>
    <property type="match status" value="1"/>
</dbReference>
<keyword evidence="13" id="KW-1185">Reference proteome</keyword>
<dbReference type="InterPro" id="IPR015940">
    <property type="entry name" value="UBA"/>
</dbReference>
<feature type="region of interest" description="Disordered" evidence="8">
    <location>
        <begin position="305"/>
        <end position="329"/>
    </location>
</feature>
<dbReference type="CDD" id="cd14947">
    <property type="entry name" value="NBR1_like"/>
    <property type="match status" value="1"/>
</dbReference>
<evidence type="ECO:0000256" key="4">
    <source>
        <dbReference type="ARBA" id="ARBA00022771"/>
    </source>
</evidence>
<evidence type="ECO:0000256" key="6">
    <source>
        <dbReference type="ARBA" id="ARBA00023329"/>
    </source>
</evidence>
<dbReference type="InterPro" id="IPR056893">
    <property type="entry name" value="UBA_Nbr1_C"/>
</dbReference>
<evidence type="ECO:0000313" key="12">
    <source>
        <dbReference type="EnsemblPlants" id="MELO3C002297.2.1"/>
    </source>
</evidence>
<dbReference type="eggNOG" id="KOG4351">
    <property type="taxonomic scope" value="Eukaryota"/>
</dbReference>
<feature type="region of interest" description="Disordered" evidence="8">
    <location>
        <begin position="166"/>
        <end position="219"/>
    </location>
</feature>
<evidence type="ECO:0000256" key="1">
    <source>
        <dbReference type="ARBA" id="ARBA00004419"/>
    </source>
</evidence>
<dbReference type="KEGG" id="cmo:103483818"/>
<evidence type="ECO:0000256" key="8">
    <source>
        <dbReference type="SAM" id="MobiDB-lite"/>
    </source>
</evidence>
<dbReference type="Pfam" id="PF00569">
    <property type="entry name" value="ZZ"/>
    <property type="match status" value="1"/>
</dbReference>
<dbReference type="InParanoid" id="A0A1S3AY04"/>
<dbReference type="OrthoDB" id="661148at2759"/>
<gene>
    <name evidence="14" type="primary">LOC103483818</name>
    <name evidence="12" type="synonym">103483818</name>
</gene>
<dbReference type="Gene3D" id="3.10.20.90">
    <property type="entry name" value="Phosphatidylinositol 3-kinase Catalytic Subunit, Chain A, domain 1"/>
    <property type="match status" value="1"/>
</dbReference>
<protein>
    <submittedName>
        <fullName evidence="14">Protein NBR1 homolog</fullName>
    </submittedName>
</protein>
<evidence type="ECO:0000313" key="14">
    <source>
        <dbReference type="RefSeq" id="XP_008438837.1"/>
    </source>
</evidence>
<dbReference type="Proteomes" id="UP001652600">
    <property type="component" value="Chromosome 12"/>
</dbReference>
<dbReference type="InterPro" id="IPR013783">
    <property type="entry name" value="Ig-like_fold"/>
</dbReference>
<sequence length="780" mass="86012">MESTMVIKVRYGEMLRRFSVKVDENNRLDIDINRLRAKVVDLFSFSSDTDFILTYVDDDGDVVTLVNDDDLDEMMNQHLSFLKINVHLRNKEKGQSHNKSDGSSTRMTSERSFQNVCTGISEVLKSMPEPLPEFCSQLLLDIASKAVTSPVLSELAQSFIRLGNPNAHTGSRTSSVPEASTQNVATECPMPPLGADSRASKNDDFHQEAGSKFQCSGSSKNRKIINSENVTKNTGEPIASGLSIGKPAIAARSSNCFDRKEKEKHNDAFLKLGNSHCSPATSMDRRFINECPFSGMPWAPQPYSRTVDPVSSSSGNVESAGSESHKGPIVNSSDYIGSGGNMFHKGVICDGCGARPITGPRFKSRVKDNYDLCSICFAKMGNEADYIRIDRPVSCRYPRMKAFNHRFPLSGPRIIDPFRTVKQTKLDSHFVADVNVFDGTMMLPRTPFTKIWRLLNSGTSNWPRGSQLVWTGGHKFSHSLSVEIEVPEDGLPPGQEIEIAVDFTTPSFCGQYTSYWSMASPSGHKFGQRLWVLIQVDEAFEMPNSNFSQALDLNLPPIPINPSQEGVEKNSTPAVSEGVLFPRDSIPIVEQVKPDHNLSVSHPDLQFLVDEGILVVQSPAATSSKEDNLGSSCSAVDRQGVVPCSTNVPPESCPFIDFPAPTPPANPFPKPSPKVSPASSEHVIANNANNANNLVEETLLKTLEDMGFKQVDLNKEVLKRNEYDLGKSVDELCGVAEWDPILDELEEMGFNDKERNKRLLMKNNGSMKQVVMELLYGEKA</sequence>
<feature type="compositionally biased region" description="Low complexity" evidence="8">
    <location>
        <begin position="310"/>
        <end position="322"/>
    </location>
</feature>
<dbReference type="PANTHER" id="PTHR20930:SF0">
    <property type="entry name" value="PROTEIN ILRUN"/>
    <property type="match status" value="1"/>
</dbReference>
<dbReference type="InterPro" id="IPR000433">
    <property type="entry name" value="Znf_ZZ"/>
</dbReference>
<feature type="compositionally biased region" description="Basic and acidic residues" evidence="8">
    <location>
        <begin position="91"/>
        <end position="100"/>
    </location>
</feature>
<dbReference type="SMART" id="SM00666">
    <property type="entry name" value="PB1"/>
    <property type="match status" value="1"/>
</dbReference>
<dbReference type="InterPro" id="IPR043145">
    <property type="entry name" value="Znf_ZZ_sf"/>
</dbReference>
<accession>A0A1S3AY04</accession>
<dbReference type="GeneID" id="103483818"/>
<evidence type="ECO:0000259" key="9">
    <source>
        <dbReference type="PROSITE" id="PS50030"/>
    </source>
</evidence>
<dbReference type="PANTHER" id="PTHR20930">
    <property type="entry name" value="OVARIAN CARCINOMA ANTIGEN CA125-RELATED"/>
    <property type="match status" value="1"/>
</dbReference>
<comment type="subcellular location">
    <subcellularLocation>
        <location evidence="1">Cytoplasmic vesicle</location>
        <location evidence="1">Autophagosome</location>
    </subcellularLocation>
</comment>
<dbReference type="Gene3D" id="2.60.40.10">
    <property type="entry name" value="Immunoglobulins"/>
    <property type="match status" value="1"/>
</dbReference>
<dbReference type="SMART" id="SM00291">
    <property type="entry name" value="ZnF_ZZ"/>
    <property type="match status" value="1"/>
</dbReference>
<dbReference type="RefSeq" id="XP_008438837.1">
    <property type="nucleotide sequence ID" value="XM_008440615.2"/>
</dbReference>
<dbReference type="GO" id="GO:0008270">
    <property type="term" value="F:zinc ion binding"/>
    <property type="evidence" value="ECO:0007669"/>
    <property type="project" value="UniProtKB-KW"/>
</dbReference>
<evidence type="ECO:0000256" key="7">
    <source>
        <dbReference type="PROSITE-ProRule" id="PRU00228"/>
    </source>
</evidence>
<dbReference type="Gene3D" id="3.30.60.90">
    <property type="match status" value="1"/>
</dbReference>
<keyword evidence="6" id="KW-0968">Cytoplasmic vesicle</keyword>
<reference evidence="14" key="2">
    <citation type="submission" date="2025-04" db="UniProtKB">
        <authorList>
            <consortium name="RefSeq"/>
        </authorList>
    </citation>
    <scope>IDENTIFICATION</scope>
</reference>
<reference evidence="12" key="1">
    <citation type="submission" date="2023-03" db="UniProtKB">
        <authorList>
            <consortium name="EnsemblPlants"/>
        </authorList>
    </citation>
    <scope>IDENTIFICATION</scope>
</reference>
<dbReference type="eggNOG" id="KOG4582">
    <property type="taxonomic scope" value="Eukaryota"/>
</dbReference>
<dbReference type="SUPFAM" id="SSF57850">
    <property type="entry name" value="RING/U-box"/>
    <property type="match status" value="1"/>
</dbReference>
<dbReference type="CDD" id="cd14319">
    <property type="entry name" value="UBA_NBR1"/>
    <property type="match status" value="2"/>
</dbReference>
<evidence type="ECO:0000259" key="11">
    <source>
        <dbReference type="PROSITE" id="PS51745"/>
    </source>
</evidence>
<keyword evidence="3" id="KW-0479">Metal-binding</keyword>
<feature type="domain" description="ZZ-type" evidence="10">
    <location>
        <begin position="344"/>
        <end position="394"/>
    </location>
</feature>
<keyword evidence="4 7" id="KW-0863">Zinc-finger</keyword>
<dbReference type="InterPro" id="IPR000270">
    <property type="entry name" value="PB1_dom"/>
</dbReference>
<feature type="domain" description="PB1" evidence="11">
    <location>
        <begin position="4"/>
        <end position="89"/>
    </location>
</feature>
<proteinExistence type="predicted"/>
<dbReference type="PROSITE" id="PS50135">
    <property type="entry name" value="ZF_ZZ_2"/>
    <property type="match status" value="1"/>
</dbReference>
<evidence type="ECO:0000256" key="5">
    <source>
        <dbReference type="ARBA" id="ARBA00022833"/>
    </source>
</evidence>
<dbReference type="SUPFAM" id="SSF54277">
    <property type="entry name" value="CAD &amp; PB1 domains"/>
    <property type="match status" value="1"/>
</dbReference>
<dbReference type="AlphaFoldDB" id="A0A1S3AY04"/>
<dbReference type="SMR" id="A0A1S3AY04"/>
<dbReference type="Gene3D" id="1.10.8.10">
    <property type="entry name" value="DNA helicase RuvA subunit, C-terminal domain"/>
    <property type="match status" value="2"/>
</dbReference>
<dbReference type="Pfam" id="PF24932">
    <property type="entry name" value="UBA_NBR1_C"/>
    <property type="match status" value="2"/>
</dbReference>
<dbReference type="GO" id="GO:0005776">
    <property type="term" value="C:autophagosome"/>
    <property type="evidence" value="ECO:0007669"/>
    <property type="project" value="UniProtKB-SubCell"/>
</dbReference>
<feature type="domain" description="UBA" evidence="9">
    <location>
        <begin position="728"/>
        <end position="777"/>
    </location>
</feature>
<feature type="compositionally biased region" description="Polar residues" evidence="8">
    <location>
        <begin position="166"/>
        <end position="185"/>
    </location>
</feature>
<evidence type="ECO:0000256" key="3">
    <source>
        <dbReference type="ARBA" id="ARBA00022723"/>
    </source>
</evidence>
<evidence type="ECO:0000313" key="13">
    <source>
        <dbReference type="Proteomes" id="UP001652600"/>
    </source>
</evidence>
<dbReference type="Pfam" id="PF16158">
    <property type="entry name" value="N_BRCA1_IG"/>
    <property type="match status" value="1"/>
</dbReference>
<dbReference type="PROSITE" id="PS50030">
    <property type="entry name" value="UBA"/>
    <property type="match status" value="1"/>
</dbReference>
<dbReference type="InterPro" id="IPR009060">
    <property type="entry name" value="UBA-like_sf"/>
</dbReference>
<dbReference type="InterPro" id="IPR053793">
    <property type="entry name" value="PB1-like"/>
</dbReference>